<gene>
    <name evidence="4" type="ORF">NE663_00680</name>
</gene>
<organism evidence="4 5">
    <name type="scientific">Massilicoli timonensis</name>
    <dbReference type="NCBI Taxonomy" id="2015901"/>
    <lineage>
        <taxon>Bacteria</taxon>
        <taxon>Bacillati</taxon>
        <taxon>Bacillota</taxon>
        <taxon>Erysipelotrichia</taxon>
        <taxon>Erysipelotrichales</taxon>
        <taxon>Erysipelotrichaceae</taxon>
        <taxon>Massilicoli</taxon>
    </lineage>
</organism>
<comment type="similarity">
    <text evidence="3">Belongs to the peptidase U32 family.</text>
</comment>
<dbReference type="RefSeq" id="WP_102267464.1">
    <property type="nucleotide sequence ID" value="NZ_CALVCM010000010.1"/>
</dbReference>
<protein>
    <submittedName>
        <fullName evidence="4">U32 family peptidase</fullName>
    </submittedName>
</protein>
<sequence length="299" mass="34496">MSEWIVSADRIENFARLKEAGADAVLIGTDFYSARAMACIALSDYPKAKQEAQRLSLKLYVLMNRMFAETELDAMRAHLHLLKELDVDGIYYGDEGVLWESMRLGMQDKLIYHPDTLLTNSYDVNYYLQEGIQRVVLAKEITLEEIKQIAHHSIPSRIELLVHGRVNVMHSKRWLLSAYMEHLGKPCDLHARKDLAIIETKREEAMPILEDDLGTHVFSGYTLASFEELDELLEVGYTHFRIDGIFYDIDWVCEALRLYRSVEAKESKGREVFRSYAQTHREAHVGSGFYYKKTGLHKG</sequence>
<evidence type="ECO:0000313" key="5">
    <source>
        <dbReference type="Proteomes" id="UP001524435"/>
    </source>
</evidence>
<evidence type="ECO:0000256" key="2">
    <source>
        <dbReference type="ARBA" id="ARBA00022801"/>
    </source>
</evidence>
<evidence type="ECO:0000256" key="3">
    <source>
        <dbReference type="ARBA" id="ARBA00038374"/>
    </source>
</evidence>
<dbReference type="PANTHER" id="PTHR30217">
    <property type="entry name" value="PEPTIDASE U32 FAMILY"/>
    <property type="match status" value="1"/>
</dbReference>
<dbReference type="Proteomes" id="UP001524435">
    <property type="component" value="Unassembled WGS sequence"/>
</dbReference>
<dbReference type="InterPro" id="IPR001539">
    <property type="entry name" value="Peptidase_U32"/>
</dbReference>
<name>A0ABT1SIB1_9FIRM</name>
<accession>A0ABT1SIB1</accession>
<evidence type="ECO:0000313" key="4">
    <source>
        <dbReference type="EMBL" id="MCQ5120773.1"/>
    </source>
</evidence>
<reference evidence="4 5" key="1">
    <citation type="submission" date="2022-06" db="EMBL/GenBank/DDBJ databases">
        <title>Isolation of gut microbiota from human fecal samples.</title>
        <authorList>
            <person name="Pamer E.G."/>
            <person name="Barat B."/>
            <person name="Waligurski E."/>
            <person name="Medina S."/>
            <person name="Paddock L."/>
            <person name="Mostad J."/>
        </authorList>
    </citation>
    <scope>NUCLEOTIDE SEQUENCE [LARGE SCALE GENOMIC DNA]</scope>
    <source>
        <strain evidence="4 5">DFI.6.1</strain>
    </source>
</reference>
<keyword evidence="5" id="KW-1185">Reference proteome</keyword>
<keyword evidence="2" id="KW-0378">Hydrolase</keyword>
<comment type="caution">
    <text evidence="4">The sequence shown here is derived from an EMBL/GenBank/DDBJ whole genome shotgun (WGS) entry which is preliminary data.</text>
</comment>
<dbReference type="InterPro" id="IPR051454">
    <property type="entry name" value="RNA/ubiquinone_mod_enzymes"/>
</dbReference>
<dbReference type="EMBL" id="JANGCH010000001">
    <property type="protein sequence ID" value="MCQ5120773.1"/>
    <property type="molecule type" value="Genomic_DNA"/>
</dbReference>
<proteinExistence type="inferred from homology"/>
<keyword evidence="1" id="KW-0645">Protease</keyword>
<dbReference type="PANTHER" id="PTHR30217:SF6">
    <property type="entry name" value="TRNA HYDROXYLATION PROTEIN P"/>
    <property type="match status" value="1"/>
</dbReference>
<evidence type="ECO:0000256" key="1">
    <source>
        <dbReference type="ARBA" id="ARBA00022670"/>
    </source>
</evidence>
<dbReference type="Pfam" id="PF01136">
    <property type="entry name" value="Peptidase_U32"/>
    <property type="match status" value="1"/>
</dbReference>